<keyword evidence="1" id="KW-0812">Transmembrane</keyword>
<keyword evidence="3" id="KW-1185">Reference proteome</keyword>
<dbReference type="Proteomes" id="UP000075903">
    <property type="component" value="Unassembled WGS sequence"/>
</dbReference>
<keyword evidence="1" id="KW-0472">Membrane</keyword>
<feature type="transmembrane region" description="Helical" evidence="1">
    <location>
        <begin position="79"/>
        <end position="97"/>
    </location>
</feature>
<name>A0A182V4F3_ANOME</name>
<evidence type="ECO:0000313" key="3">
    <source>
        <dbReference type="Proteomes" id="UP000075903"/>
    </source>
</evidence>
<reference evidence="2" key="1">
    <citation type="submission" date="2020-05" db="UniProtKB">
        <authorList>
            <consortium name="EnsemblMetazoa"/>
        </authorList>
    </citation>
    <scope>IDENTIFICATION</scope>
    <source>
        <strain evidence="2">MAF</strain>
    </source>
</reference>
<organism evidence="2 3">
    <name type="scientific">Anopheles merus</name>
    <name type="common">Mosquito</name>
    <dbReference type="NCBI Taxonomy" id="30066"/>
    <lineage>
        <taxon>Eukaryota</taxon>
        <taxon>Metazoa</taxon>
        <taxon>Ecdysozoa</taxon>
        <taxon>Arthropoda</taxon>
        <taxon>Hexapoda</taxon>
        <taxon>Insecta</taxon>
        <taxon>Pterygota</taxon>
        <taxon>Neoptera</taxon>
        <taxon>Endopterygota</taxon>
        <taxon>Diptera</taxon>
        <taxon>Nematocera</taxon>
        <taxon>Culicoidea</taxon>
        <taxon>Culicidae</taxon>
        <taxon>Anophelinae</taxon>
        <taxon>Anopheles</taxon>
    </lineage>
</organism>
<dbReference type="EnsemblMetazoa" id="AMEM008664-RA">
    <property type="protein sequence ID" value="AMEM008664-PA"/>
    <property type="gene ID" value="AMEM008664"/>
</dbReference>
<dbReference type="AlphaFoldDB" id="A0A182V4F3"/>
<evidence type="ECO:0000313" key="2">
    <source>
        <dbReference type="EnsemblMetazoa" id="AMEM008664-PA"/>
    </source>
</evidence>
<dbReference type="VEuPathDB" id="VectorBase:AMEM008664"/>
<protein>
    <submittedName>
        <fullName evidence="2">Uncharacterized protein</fullName>
    </submittedName>
</protein>
<accession>A0A182V4F3</accession>
<proteinExistence type="predicted"/>
<evidence type="ECO:0000256" key="1">
    <source>
        <dbReference type="SAM" id="Phobius"/>
    </source>
</evidence>
<sequence length="119" mass="12790">MDEPSVRPVGVETIATVRVGFALRQNFHDQWCMSNSGELVLYETSSDVRTVIRLVGGRTDWFGTVEVPGLEMVLAEKEAAVVLVMVVVVVVVAVAGAGQSASSYGSMVQLMRSLESIIC</sequence>
<keyword evidence="1" id="KW-1133">Transmembrane helix</keyword>